<comment type="caution">
    <text evidence="1">The sequence shown here is derived from an EMBL/GenBank/DDBJ whole genome shotgun (WGS) entry which is preliminary data.</text>
</comment>
<keyword evidence="2" id="KW-1185">Reference proteome</keyword>
<proteinExistence type="predicted"/>
<dbReference type="Proteomes" id="UP000321484">
    <property type="component" value="Unassembled WGS sequence"/>
</dbReference>
<gene>
    <name evidence="1" type="ORF">AFE02nite_00890</name>
</gene>
<organism evidence="1 2">
    <name type="scientific">Actinotalea fermentans</name>
    <dbReference type="NCBI Taxonomy" id="43671"/>
    <lineage>
        <taxon>Bacteria</taxon>
        <taxon>Bacillati</taxon>
        <taxon>Actinomycetota</taxon>
        <taxon>Actinomycetes</taxon>
        <taxon>Micrococcales</taxon>
        <taxon>Cellulomonadaceae</taxon>
        <taxon>Actinotalea</taxon>
    </lineage>
</organism>
<dbReference type="EMBL" id="BJYK01000001">
    <property type="protein sequence ID" value="GEN78355.1"/>
    <property type="molecule type" value="Genomic_DNA"/>
</dbReference>
<evidence type="ECO:0000313" key="1">
    <source>
        <dbReference type="EMBL" id="GEN78355.1"/>
    </source>
</evidence>
<sequence>MADAAGLGVDTDELRARGSTFVRVGDDVVASANRGVLLAHDGYGDRDLSAAAGRFAGRFTYLSRGLGEDAGDLGVQMRGAAFAFEELEASVADGFQAMPY</sequence>
<reference evidence="1 2" key="1">
    <citation type="submission" date="2019-07" db="EMBL/GenBank/DDBJ databases">
        <title>Whole genome shotgun sequence of Actinotalea fermentans NBRC 105374.</title>
        <authorList>
            <person name="Hosoyama A."/>
            <person name="Uohara A."/>
            <person name="Ohji S."/>
            <person name="Ichikawa N."/>
        </authorList>
    </citation>
    <scope>NUCLEOTIDE SEQUENCE [LARGE SCALE GENOMIC DNA]</scope>
    <source>
        <strain evidence="1 2">NBRC 105374</strain>
    </source>
</reference>
<name>A0A511YT32_9CELL</name>
<protein>
    <submittedName>
        <fullName evidence="1">Uncharacterized protein</fullName>
    </submittedName>
</protein>
<evidence type="ECO:0000313" key="2">
    <source>
        <dbReference type="Proteomes" id="UP000321484"/>
    </source>
</evidence>
<accession>A0A511YT32</accession>
<dbReference type="AlphaFoldDB" id="A0A511YT32"/>